<evidence type="ECO:0000313" key="3">
    <source>
        <dbReference type="Proteomes" id="UP000654075"/>
    </source>
</evidence>
<name>A0A813HWC7_POLGL</name>
<dbReference type="AlphaFoldDB" id="A0A813HWC7"/>
<proteinExistence type="predicted"/>
<keyword evidence="3" id="KW-1185">Reference proteome</keyword>
<feature type="region of interest" description="Disordered" evidence="1">
    <location>
        <begin position="1"/>
        <end position="75"/>
    </location>
</feature>
<evidence type="ECO:0000256" key="1">
    <source>
        <dbReference type="SAM" id="MobiDB-lite"/>
    </source>
</evidence>
<sequence length="148" mass="16205">MLPEASAEALLLGNNGSTKQQSEHRESDNKQTTQNAATTEQKGNKQARKQTSEQQKAGKQNAQGRNNNQTNYSHHSFYECTSGVHVKLMTGNRIKTTSQSDEKPKLGAAAKGFQWLTADMLCQSTFEATSRANAWTLAASGEEDLVDQ</sequence>
<protein>
    <submittedName>
        <fullName evidence="2">Uncharacterized protein</fullName>
    </submittedName>
</protein>
<comment type="caution">
    <text evidence="2">The sequence shown here is derived from an EMBL/GenBank/DDBJ whole genome shotgun (WGS) entry which is preliminary data.</text>
</comment>
<accession>A0A813HWC7</accession>
<organism evidence="2 3">
    <name type="scientific">Polarella glacialis</name>
    <name type="common">Dinoflagellate</name>
    <dbReference type="NCBI Taxonomy" id="89957"/>
    <lineage>
        <taxon>Eukaryota</taxon>
        <taxon>Sar</taxon>
        <taxon>Alveolata</taxon>
        <taxon>Dinophyceae</taxon>
        <taxon>Suessiales</taxon>
        <taxon>Suessiaceae</taxon>
        <taxon>Polarella</taxon>
    </lineage>
</organism>
<dbReference type="EMBL" id="CAJNNV010033320">
    <property type="protein sequence ID" value="CAE8643283.1"/>
    <property type="molecule type" value="Genomic_DNA"/>
</dbReference>
<feature type="compositionally biased region" description="Polar residues" evidence="1">
    <location>
        <begin position="52"/>
        <end position="74"/>
    </location>
</feature>
<evidence type="ECO:0000313" key="2">
    <source>
        <dbReference type="EMBL" id="CAE8643283.1"/>
    </source>
</evidence>
<reference evidence="2" key="1">
    <citation type="submission" date="2021-02" db="EMBL/GenBank/DDBJ databases">
        <authorList>
            <person name="Dougan E. K."/>
            <person name="Rhodes N."/>
            <person name="Thang M."/>
            <person name="Chan C."/>
        </authorList>
    </citation>
    <scope>NUCLEOTIDE SEQUENCE</scope>
</reference>
<feature type="compositionally biased region" description="Polar residues" evidence="1">
    <location>
        <begin position="30"/>
        <end position="41"/>
    </location>
</feature>
<dbReference type="Proteomes" id="UP000654075">
    <property type="component" value="Unassembled WGS sequence"/>
</dbReference>
<gene>
    <name evidence="2" type="ORF">PGLA1383_LOCUS57637</name>
</gene>